<evidence type="ECO:0000256" key="1">
    <source>
        <dbReference type="SAM" id="Phobius"/>
    </source>
</evidence>
<evidence type="ECO:0000313" key="2">
    <source>
        <dbReference type="EMBL" id="CAF1148042.1"/>
    </source>
</evidence>
<proteinExistence type="predicted"/>
<evidence type="ECO:0000313" key="3">
    <source>
        <dbReference type="Proteomes" id="UP000663860"/>
    </source>
</evidence>
<dbReference type="Gene3D" id="3.90.176.10">
    <property type="entry name" value="Toxin ADP-ribosyltransferase, Chain A, domain 1"/>
    <property type="match status" value="1"/>
</dbReference>
<sequence>MLSNFIAIGGQPIDQNADRGSLFERLWARIWAHKPMAAMCCLTIAIGSMVTLIVVGLIPLYLPTKQISSYDNINYLERYLKDIDDFYTIKEYFDMAINEKGPIYLLKAYTAETDFYLKLIYHIAQLHPKNLTDKDIVNRAFYVAIIARHSTLETVSYTGITYHSMIITSNDLEQCKIGTRIVTKTFFSTSKQMNVVLRCLHNNVDIDDRLSVICEYDILNKRTALDIPYISLFEGEQEVLILPYSIFNIVDIKFDKSNSPLVEIKLKECKLK</sequence>
<protein>
    <recommendedName>
        <fullName evidence="4">NAD(P)(+)--arginine ADP-ribosyltransferase</fullName>
    </recommendedName>
</protein>
<dbReference type="AlphaFoldDB" id="A0A814SR08"/>
<dbReference type="Proteomes" id="UP000663860">
    <property type="component" value="Unassembled WGS sequence"/>
</dbReference>
<dbReference type="SUPFAM" id="SSF56399">
    <property type="entry name" value="ADP-ribosylation"/>
    <property type="match status" value="1"/>
</dbReference>
<gene>
    <name evidence="2" type="ORF">IZO911_LOCUS25612</name>
</gene>
<organism evidence="2 3">
    <name type="scientific">Adineta steineri</name>
    <dbReference type="NCBI Taxonomy" id="433720"/>
    <lineage>
        <taxon>Eukaryota</taxon>
        <taxon>Metazoa</taxon>
        <taxon>Spiralia</taxon>
        <taxon>Gnathifera</taxon>
        <taxon>Rotifera</taxon>
        <taxon>Eurotatoria</taxon>
        <taxon>Bdelloidea</taxon>
        <taxon>Adinetida</taxon>
        <taxon>Adinetidae</taxon>
        <taxon>Adineta</taxon>
    </lineage>
</organism>
<keyword evidence="1" id="KW-1133">Transmembrane helix</keyword>
<evidence type="ECO:0008006" key="4">
    <source>
        <dbReference type="Google" id="ProtNLM"/>
    </source>
</evidence>
<name>A0A814SR08_9BILA</name>
<accession>A0A814SR08</accession>
<keyword evidence="1" id="KW-0472">Membrane</keyword>
<feature type="transmembrane region" description="Helical" evidence="1">
    <location>
        <begin position="36"/>
        <end position="62"/>
    </location>
</feature>
<dbReference type="EMBL" id="CAJNOE010000322">
    <property type="protein sequence ID" value="CAF1148042.1"/>
    <property type="molecule type" value="Genomic_DNA"/>
</dbReference>
<keyword evidence="1" id="KW-0812">Transmembrane</keyword>
<comment type="caution">
    <text evidence="2">The sequence shown here is derived from an EMBL/GenBank/DDBJ whole genome shotgun (WGS) entry which is preliminary data.</text>
</comment>
<reference evidence="2" key="1">
    <citation type="submission" date="2021-02" db="EMBL/GenBank/DDBJ databases">
        <authorList>
            <person name="Nowell W R."/>
        </authorList>
    </citation>
    <scope>NUCLEOTIDE SEQUENCE</scope>
</reference>